<name>A0A4R6PQ40_9GAMM</name>
<comment type="caution">
    <text evidence="1">The sequence shown here is derived from an EMBL/GenBank/DDBJ whole genome shotgun (WGS) entry which is preliminary data.</text>
</comment>
<dbReference type="RefSeq" id="WP_208107592.1">
    <property type="nucleotide sequence ID" value="NZ_SNXI01000001.1"/>
</dbReference>
<accession>A0A4R6PQ40</accession>
<evidence type="ECO:0008006" key="3">
    <source>
        <dbReference type="Google" id="ProtNLM"/>
    </source>
</evidence>
<dbReference type="Proteomes" id="UP000295531">
    <property type="component" value="Unassembled WGS sequence"/>
</dbReference>
<evidence type="ECO:0000313" key="1">
    <source>
        <dbReference type="EMBL" id="TDP40849.1"/>
    </source>
</evidence>
<sequence length="239" mass="27607">MRLPFTCMKCTFGEDANSHPPYPKYVELRDDGRYEFTCEKGHTTVTVLQEQKFEVLFDLGAYAVLDGYYREAVASFTSSLERFNEFFIKACLFEDGLEESLITESWKKVSSQSERQLGAFIFLYLKCFSESPSLLRQKQIQFRNEVIHKGKIPSREEAVKYGQEVLDTIRPILRRVKADLPSGVEKTVLHHLMNSRKADESQPVGTMSIATIVSLNDGTGKEPTLEEALSEKRWWRDRW</sequence>
<organism evidence="1 2">
    <name type="scientific">Idiomarina aquatica</name>
    <dbReference type="NCBI Taxonomy" id="1327752"/>
    <lineage>
        <taxon>Bacteria</taxon>
        <taxon>Pseudomonadati</taxon>
        <taxon>Pseudomonadota</taxon>
        <taxon>Gammaproteobacteria</taxon>
        <taxon>Alteromonadales</taxon>
        <taxon>Idiomarinaceae</taxon>
        <taxon>Idiomarina</taxon>
    </lineage>
</organism>
<gene>
    <name evidence="1" type="ORF">DEU29_101402</name>
</gene>
<dbReference type="AlphaFoldDB" id="A0A4R6PQ40"/>
<protein>
    <recommendedName>
        <fullName evidence="3">Apea-like HEPN domain-containing protein</fullName>
    </recommendedName>
</protein>
<dbReference type="EMBL" id="SNXI01000001">
    <property type="protein sequence ID" value="TDP40849.1"/>
    <property type="molecule type" value="Genomic_DNA"/>
</dbReference>
<keyword evidence="2" id="KW-1185">Reference proteome</keyword>
<reference evidence="1 2" key="1">
    <citation type="submission" date="2019-03" db="EMBL/GenBank/DDBJ databases">
        <title>Freshwater and sediment microbial communities from various areas in North America, analyzing microbe dynamics in response to fracking.</title>
        <authorList>
            <person name="Lamendella R."/>
        </authorList>
    </citation>
    <scope>NUCLEOTIDE SEQUENCE [LARGE SCALE GENOMIC DNA]</scope>
    <source>
        <strain evidence="1 2">18_TX</strain>
    </source>
</reference>
<evidence type="ECO:0000313" key="2">
    <source>
        <dbReference type="Proteomes" id="UP000295531"/>
    </source>
</evidence>
<proteinExistence type="predicted"/>